<name>A0ABR2JM38_9EUKA</name>
<dbReference type="PANTHER" id="PTHR11102:SF160">
    <property type="entry name" value="ERAD-ASSOCIATED E3 UBIQUITIN-PROTEIN LIGASE COMPONENT HRD3"/>
    <property type="match status" value="1"/>
</dbReference>
<protein>
    <recommendedName>
        <fullName evidence="3">Protein kinase domain-containing protein</fullName>
    </recommendedName>
</protein>
<dbReference type="InterPro" id="IPR011990">
    <property type="entry name" value="TPR-like_helical_dom_sf"/>
</dbReference>
<evidence type="ECO:0000259" key="3">
    <source>
        <dbReference type="PROSITE" id="PS50011"/>
    </source>
</evidence>
<dbReference type="InterPro" id="IPR008271">
    <property type="entry name" value="Ser/Thr_kinase_AS"/>
</dbReference>
<keyword evidence="5" id="KW-1185">Reference proteome</keyword>
<proteinExistence type="inferred from homology"/>
<reference evidence="4 5" key="1">
    <citation type="submission" date="2024-04" db="EMBL/GenBank/DDBJ databases">
        <title>Tritrichomonas musculus Genome.</title>
        <authorList>
            <person name="Alves-Ferreira E."/>
            <person name="Grigg M."/>
            <person name="Lorenzi H."/>
            <person name="Galac M."/>
        </authorList>
    </citation>
    <scope>NUCLEOTIDE SEQUENCE [LARGE SCALE GENOMIC DNA]</scope>
    <source>
        <strain evidence="4 5">EAF2021</strain>
    </source>
</reference>
<evidence type="ECO:0000256" key="1">
    <source>
        <dbReference type="ARBA" id="ARBA00038101"/>
    </source>
</evidence>
<dbReference type="CDD" id="cd00180">
    <property type="entry name" value="PKc"/>
    <property type="match status" value="1"/>
</dbReference>
<dbReference type="Gene3D" id="1.25.40.10">
    <property type="entry name" value="Tetratricopeptide repeat domain"/>
    <property type="match status" value="3"/>
</dbReference>
<dbReference type="PROSITE" id="PS50011">
    <property type="entry name" value="PROTEIN_KINASE_DOM"/>
    <property type="match status" value="1"/>
</dbReference>
<feature type="region of interest" description="Disordered" evidence="2">
    <location>
        <begin position="972"/>
        <end position="996"/>
    </location>
</feature>
<feature type="domain" description="Protein kinase" evidence="3">
    <location>
        <begin position="169"/>
        <end position="528"/>
    </location>
</feature>
<organism evidence="4 5">
    <name type="scientific">Tritrichomonas musculus</name>
    <dbReference type="NCBI Taxonomy" id="1915356"/>
    <lineage>
        <taxon>Eukaryota</taxon>
        <taxon>Metamonada</taxon>
        <taxon>Parabasalia</taxon>
        <taxon>Tritrichomonadida</taxon>
        <taxon>Tritrichomonadidae</taxon>
        <taxon>Tritrichomonas</taxon>
    </lineage>
</organism>
<dbReference type="InterPro" id="IPR000719">
    <property type="entry name" value="Prot_kinase_dom"/>
</dbReference>
<comment type="caution">
    <text evidence="4">The sequence shown here is derived from an EMBL/GenBank/DDBJ whole genome shotgun (WGS) entry which is preliminary data.</text>
</comment>
<dbReference type="InterPro" id="IPR011009">
    <property type="entry name" value="Kinase-like_dom_sf"/>
</dbReference>
<dbReference type="SMART" id="SM00671">
    <property type="entry name" value="SEL1"/>
    <property type="match status" value="13"/>
</dbReference>
<dbReference type="PANTHER" id="PTHR11102">
    <property type="entry name" value="SEL-1-LIKE PROTEIN"/>
    <property type="match status" value="1"/>
</dbReference>
<dbReference type="SUPFAM" id="SSF56112">
    <property type="entry name" value="Protein kinase-like (PK-like)"/>
    <property type="match status" value="1"/>
</dbReference>
<dbReference type="Gene3D" id="1.10.510.10">
    <property type="entry name" value="Transferase(Phosphotransferase) domain 1"/>
    <property type="match status" value="1"/>
</dbReference>
<dbReference type="Pfam" id="PF00069">
    <property type="entry name" value="Pkinase"/>
    <property type="match status" value="1"/>
</dbReference>
<sequence>MISVLYPNSKRYFFKTNNKYIDELIASKFSFTIFTAYPDGYPNIYPLQDKSNIIIIDKQENLPCIFKSSKYFYVICFDYNLVLIEGKDILYIIFYLLEIKNSKIYCFTNDIPEELQNSNISLINDDNIFKNEIKNFEEKIQFIVSQTHNSSKNNINSFWEKTRRTIFAFLIKKAYSNSKFDVIYHCREIFSQKVTEMLVKKNEFIEIRKLGHETSDVALIYLIKHEKLCAIKFFHDPNKKDDLYKNELSIYRKISHPLIPRLIGTVEGYGYPCIIIDFLDGITLQKINKKKFSVGMKIKFFFEILVIFRYIHSEGYMYIDLKPNNIFIVGYSLIFLFDFDRMIHVSSIGPDKEIYREFGHYYVAPEIVNEKTNLITQKVDIYSIGKIIEFMFLENKCEEFSQDNSKLIEKIYSQCTNINPESRPNISRLIEIFYDCFFIKISKISEIDTIKSINNINSNESFSFLIFLAEYQNSHAQYFLGEFYEEGKYFFKDINKAIHYFLLDLIELDLNLKIQYLEFFAKQNHSEAQYKLGVIYYENPNLKDSFNESIHYLLLSANQNNVNAREKLKKIFFEVDLSKLKFHIMTLYLIFSSDEGISEAQYQLGMIYYENRNLENSINESIHYLLLSAKQNNKRAREKLKEAFEKVDLNKLNFNLKIKYLEFAAKENHPEAQYQLGMIYYENQNLENSINESIHYLLLSAKQNNKRAREKLKEAFEKVDLNKLNFNLKIKYLEFAAKENHPEAQYQLGIIYYENQNLENSIHYLLLSANQNNINAIDKLKEIFKQIDLNQLDCSNQFVVKLMIEYLEFLSKENISEAHCQLGVLYSEGKHVNRNFNKSFNYFTKGAKQNHAESQYRLGVLIYENYRHSVKSIGYLLLSAKQNYKKAKEKLKEIFNEINIDLKIQYLKFVAGENIPEAQYQLGILYLEGKQVNKDIQTSKRYLTMAAVNKHQEAQHLLNSIYSEEIHHDSNHCSKLASDRKTNDNKNNNKTKENNIKEKSISSYTLEISDIEELCQLEIKKREKYEEYVKYENNKVLKYASKNSDDNKNKAKKRISQIYNLGKSRESKLSTKESFSEKIINIIDNFADILYKEEKGEENIYSLLDIISNIIKENKSYINVDKSVTDNIYQWICEIKEKKLDKSLLVSNLKDFIIFLQKFFSNKLYKTAINYYDGKEGQENLYKSIDYFKNAANYGHVEAQYNLGIIFSEDKIIKRNIDEAIKYFSLASAQNHSESQYRLGMIYYNGNYVQRNIEKAIYNLLMAADRNHPESQYQLGMIYYEGKYITRDIEKTIHYLQSAAEQNHSESQYYLGMIYYENENLEKSINKSIRYLLLSAKQNNTNAKEKLKEMFEKGDLSNYDVDLMIEYLEFLSNEVILEA</sequence>
<dbReference type="SMART" id="SM00220">
    <property type="entry name" value="S_TKc"/>
    <property type="match status" value="1"/>
</dbReference>
<accession>A0ABR2JM38</accession>
<gene>
    <name evidence="4" type="ORF">M9Y10_005323</name>
</gene>
<dbReference type="EMBL" id="JAPFFF010000011">
    <property type="protein sequence ID" value="KAK8878543.1"/>
    <property type="molecule type" value="Genomic_DNA"/>
</dbReference>
<dbReference type="InterPro" id="IPR050767">
    <property type="entry name" value="Sel1_AlgK"/>
</dbReference>
<feature type="compositionally biased region" description="Basic and acidic residues" evidence="2">
    <location>
        <begin position="972"/>
        <end position="984"/>
    </location>
</feature>
<dbReference type="InterPro" id="IPR006597">
    <property type="entry name" value="Sel1-like"/>
</dbReference>
<evidence type="ECO:0000313" key="4">
    <source>
        <dbReference type="EMBL" id="KAK8878543.1"/>
    </source>
</evidence>
<dbReference type="PROSITE" id="PS00108">
    <property type="entry name" value="PROTEIN_KINASE_ST"/>
    <property type="match status" value="1"/>
</dbReference>
<evidence type="ECO:0000256" key="2">
    <source>
        <dbReference type="SAM" id="MobiDB-lite"/>
    </source>
</evidence>
<evidence type="ECO:0000313" key="5">
    <source>
        <dbReference type="Proteomes" id="UP001470230"/>
    </source>
</evidence>
<dbReference type="Pfam" id="PF08238">
    <property type="entry name" value="Sel1"/>
    <property type="match status" value="13"/>
</dbReference>
<dbReference type="Proteomes" id="UP001470230">
    <property type="component" value="Unassembled WGS sequence"/>
</dbReference>
<comment type="similarity">
    <text evidence="1">Belongs to the sel-1 family.</text>
</comment>
<dbReference type="SUPFAM" id="SSF81901">
    <property type="entry name" value="HCP-like"/>
    <property type="match status" value="5"/>
</dbReference>